<sequence length="90" mass="9270">MSKKLQKVAYKPVGLLLGIGAGALAGFVFKEVWKLASGDDDAPNATDEDRGWGEVIAAAALQGAIFATVKALVDRGGAAGVRKITGTWPD</sequence>
<accession>A0A2T0S2G4</accession>
<gene>
    <name evidence="2" type="ORF">CLV70_110177</name>
</gene>
<feature type="transmembrane region" description="Helical" evidence="1">
    <location>
        <begin position="12"/>
        <end position="29"/>
    </location>
</feature>
<dbReference type="InterPro" id="IPR025329">
    <property type="entry name" value="DUF4235"/>
</dbReference>
<name>A0A2T0S2G4_9ACTN</name>
<dbReference type="OrthoDB" id="5244650at2"/>
<feature type="transmembrane region" description="Helical" evidence="1">
    <location>
        <begin position="55"/>
        <end position="73"/>
    </location>
</feature>
<comment type="caution">
    <text evidence="2">The sequence shown here is derived from an EMBL/GenBank/DDBJ whole genome shotgun (WGS) entry which is preliminary data.</text>
</comment>
<keyword evidence="1" id="KW-1133">Transmembrane helix</keyword>
<reference evidence="2 3" key="1">
    <citation type="submission" date="2018-03" db="EMBL/GenBank/DDBJ databases">
        <title>Genomic Encyclopedia of Archaeal and Bacterial Type Strains, Phase II (KMG-II): from individual species to whole genera.</title>
        <authorList>
            <person name="Goeker M."/>
        </authorList>
    </citation>
    <scope>NUCLEOTIDE SEQUENCE [LARGE SCALE GENOMIC DNA]</scope>
    <source>
        <strain evidence="2 3">DSM 45348</strain>
    </source>
</reference>
<evidence type="ECO:0000313" key="3">
    <source>
        <dbReference type="Proteomes" id="UP000239209"/>
    </source>
</evidence>
<protein>
    <submittedName>
        <fullName evidence="2">Uncharacterized protein DUF4235</fullName>
    </submittedName>
</protein>
<dbReference type="AlphaFoldDB" id="A0A2T0S2G4"/>
<keyword evidence="1" id="KW-0812">Transmembrane</keyword>
<keyword evidence="3" id="KW-1185">Reference proteome</keyword>
<dbReference type="RefSeq" id="WP_106128396.1">
    <property type="nucleotide sequence ID" value="NZ_PVZG01000010.1"/>
</dbReference>
<dbReference type="EMBL" id="PVZG01000010">
    <property type="protein sequence ID" value="PRY27590.1"/>
    <property type="molecule type" value="Genomic_DNA"/>
</dbReference>
<proteinExistence type="predicted"/>
<dbReference type="Pfam" id="PF14019">
    <property type="entry name" value="DUF4235"/>
    <property type="match status" value="1"/>
</dbReference>
<dbReference type="Proteomes" id="UP000239209">
    <property type="component" value="Unassembled WGS sequence"/>
</dbReference>
<keyword evidence="1" id="KW-0472">Membrane</keyword>
<evidence type="ECO:0000256" key="1">
    <source>
        <dbReference type="SAM" id="Phobius"/>
    </source>
</evidence>
<evidence type="ECO:0000313" key="2">
    <source>
        <dbReference type="EMBL" id="PRY27590.1"/>
    </source>
</evidence>
<organism evidence="2 3">
    <name type="scientific">Pseudosporangium ferrugineum</name>
    <dbReference type="NCBI Taxonomy" id="439699"/>
    <lineage>
        <taxon>Bacteria</taxon>
        <taxon>Bacillati</taxon>
        <taxon>Actinomycetota</taxon>
        <taxon>Actinomycetes</taxon>
        <taxon>Micromonosporales</taxon>
        <taxon>Micromonosporaceae</taxon>
        <taxon>Pseudosporangium</taxon>
    </lineage>
</organism>